<organism evidence="5 6">
    <name type="scientific">Sulfurimonas marina</name>
    <dbReference type="NCBI Taxonomy" id="2590551"/>
    <lineage>
        <taxon>Bacteria</taxon>
        <taxon>Pseudomonadati</taxon>
        <taxon>Campylobacterota</taxon>
        <taxon>Epsilonproteobacteria</taxon>
        <taxon>Campylobacterales</taxon>
        <taxon>Sulfurimonadaceae</taxon>
        <taxon>Sulfurimonas</taxon>
    </lineage>
</organism>
<evidence type="ECO:0000313" key="5">
    <source>
        <dbReference type="EMBL" id="QOP41037.1"/>
    </source>
</evidence>
<accession>A0A7M1AUE2</accession>
<dbReference type="Pfam" id="PF01551">
    <property type="entry name" value="Peptidase_M23"/>
    <property type="match status" value="1"/>
</dbReference>
<proteinExistence type="predicted"/>
<dbReference type="PANTHER" id="PTHR21666">
    <property type="entry name" value="PEPTIDASE-RELATED"/>
    <property type="match status" value="1"/>
</dbReference>
<evidence type="ECO:0000256" key="2">
    <source>
        <dbReference type="SAM" id="Coils"/>
    </source>
</evidence>
<keyword evidence="2" id="KW-0175">Coiled coil</keyword>
<dbReference type="InterPro" id="IPR016047">
    <property type="entry name" value="M23ase_b-sheet_dom"/>
</dbReference>
<dbReference type="KEGG" id="smax:FJR03_04495"/>
<dbReference type="EMBL" id="CP041165">
    <property type="protein sequence ID" value="QOP41037.1"/>
    <property type="molecule type" value="Genomic_DNA"/>
</dbReference>
<dbReference type="InterPro" id="IPR011055">
    <property type="entry name" value="Dup_hybrid_motif"/>
</dbReference>
<reference evidence="5 6" key="1">
    <citation type="submission" date="2019-06" db="EMBL/GenBank/DDBJ databases">
        <title>Sulfurimonas gotlandica sp. nov., a chemoautotrophic and psychrotolerant epsilonproteobacterium isolated from a pelagic redoxcline, and an emended description of the genus Sulfurimonas.</title>
        <authorList>
            <person name="Wang S."/>
            <person name="Jiang L."/>
            <person name="Shao Z."/>
        </authorList>
    </citation>
    <scope>NUCLEOTIDE SEQUENCE [LARGE SCALE GENOMIC DNA]</scope>
    <source>
        <strain evidence="5 6">B2</strain>
    </source>
</reference>
<dbReference type="AlphaFoldDB" id="A0A7M1AUE2"/>
<dbReference type="InterPro" id="IPR050570">
    <property type="entry name" value="Cell_wall_metabolism_enzyme"/>
</dbReference>
<dbReference type="Gene3D" id="2.70.70.10">
    <property type="entry name" value="Glucose Permease (Domain IIA)"/>
    <property type="match status" value="1"/>
</dbReference>
<feature type="signal peptide" evidence="3">
    <location>
        <begin position="1"/>
        <end position="17"/>
    </location>
</feature>
<evidence type="ECO:0000259" key="4">
    <source>
        <dbReference type="Pfam" id="PF01551"/>
    </source>
</evidence>
<protein>
    <submittedName>
        <fullName evidence="5">Peptidase M23</fullName>
    </submittedName>
</protein>
<keyword evidence="6" id="KW-1185">Reference proteome</keyword>
<dbReference type="PANTHER" id="PTHR21666:SF289">
    <property type="entry name" value="L-ALA--D-GLU ENDOPEPTIDASE"/>
    <property type="match status" value="1"/>
</dbReference>
<evidence type="ECO:0000256" key="1">
    <source>
        <dbReference type="ARBA" id="ARBA00022729"/>
    </source>
</evidence>
<feature type="coiled-coil region" evidence="2">
    <location>
        <begin position="43"/>
        <end position="108"/>
    </location>
</feature>
<feature type="domain" description="M23ase beta-sheet core" evidence="4">
    <location>
        <begin position="323"/>
        <end position="403"/>
    </location>
</feature>
<sequence>MIKIFFSLVLLFSFVHAANNIDKKIKSTSQKLNTYSKNYSKINKKMAQTAKAILEQKQELSKQEKYLKALKEELESKASSYKDSRVQLDELREKQVQLKKKQNKLEQELVFVIAQSVSLSIILEEDFKSDADSLIELEVLRSMLESSRKKAKELSEKFLANSNDIEFLVKHATTLESSIKEIDDKRKKLLITQEENKKALKKLEVAKASYKKELQGLLKRQNALKDTLSHLNIIKVDQQKKAQEEKERKAALAKKEIYVDNNNLPKVKKHGSSYQAMKTIKYRGAKTIAPLNAYTITKNYGTYTDPIYGIKIFNESISLKPKKPNAKVRTVFNGKVIYADKTAVLDNIVIVEHSHGLHTIYANLSQIAPNIKTGKKIKKGYTIGRVKDELIFEVTQKTSHINPIRLFR</sequence>
<dbReference type="SUPFAM" id="SSF51261">
    <property type="entry name" value="Duplicated hybrid motif"/>
    <property type="match status" value="1"/>
</dbReference>
<gene>
    <name evidence="5" type="ORF">FJR03_04495</name>
</gene>
<dbReference type="CDD" id="cd12797">
    <property type="entry name" value="M23_peptidase"/>
    <property type="match status" value="1"/>
</dbReference>
<feature type="chain" id="PRO_5032437544" evidence="3">
    <location>
        <begin position="18"/>
        <end position="408"/>
    </location>
</feature>
<keyword evidence="1 3" id="KW-0732">Signal</keyword>
<dbReference type="GO" id="GO:0004222">
    <property type="term" value="F:metalloendopeptidase activity"/>
    <property type="evidence" value="ECO:0007669"/>
    <property type="project" value="TreeGrafter"/>
</dbReference>
<evidence type="ECO:0000256" key="3">
    <source>
        <dbReference type="SAM" id="SignalP"/>
    </source>
</evidence>
<evidence type="ECO:0000313" key="6">
    <source>
        <dbReference type="Proteomes" id="UP000593910"/>
    </source>
</evidence>
<name>A0A7M1AUE2_9BACT</name>
<dbReference type="RefSeq" id="WP_193114457.1">
    <property type="nucleotide sequence ID" value="NZ_CP041165.1"/>
</dbReference>
<dbReference type="Proteomes" id="UP000593910">
    <property type="component" value="Chromosome"/>
</dbReference>
<feature type="coiled-coil region" evidence="2">
    <location>
        <begin position="182"/>
        <end position="256"/>
    </location>
</feature>